<protein>
    <submittedName>
        <fullName evidence="2">ABC-three component system protein</fullName>
    </submittedName>
</protein>
<dbReference type="Pfam" id="PF20282">
    <property type="entry name" value="CTD6"/>
    <property type="match status" value="1"/>
</dbReference>
<dbReference type="InterPro" id="IPR046914">
    <property type="entry name" value="ABC-3C_CTD6"/>
</dbReference>
<dbReference type="RefSeq" id="WP_368374617.1">
    <property type="nucleotide sequence ID" value="NZ_JBFRYB010000001.1"/>
</dbReference>
<organism evidence="2 3">
    <name type="scientific">Zhongshania arctica</name>
    <dbReference type="NCBI Taxonomy" id="3238302"/>
    <lineage>
        <taxon>Bacteria</taxon>
        <taxon>Pseudomonadati</taxon>
        <taxon>Pseudomonadota</taxon>
        <taxon>Gammaproteobacteria</taxon>
        <taxon>Cellvibrionales</taxon>
        <taxon>Spongiibacteraceae</taxon>
        <taxon>Zhongshania</taxon>
    </lineage>
</organism>
<reference evidence="2 3" key="1">
    <citation type="journal article" date="2011" name="Int. J. Syst. Evol. Microbiol.">
        <title>Zhongshania antarctica gen. nov., sp. nov. and Zhongshania guokunii sp. nov., gammaproteobacteria respectively isolated from coastal attached (fast) ice and surface seawater of the Antarctic.</title>
        <authorList>
            <person name="Li H.J."/>
            <person name="Zhang X.Y."/>
            <person name="Chen C.X."/>
            <person name="Zhang Y.J."/>
            <person name="Gao Z.M."/>
            <person name="Yu Y."/>
            <person name="Chen X.L."/>
            <person name="Chen B."/>
            <person name="Zhang Y.Z."/>
        </authorList>
    </citation>
    <scope>NUCLEOTIDE SEQUENCE [LARGE SCALE GENOMIC DNA]</scope>
    <source>
        <strain evidence="2 3">R06B22</strain>
    </source>
</reference>
<feature type="domain" description="ABC-three component systems C-terminal" evidence="1">
    <location>
        <begin position="231"/>
        <end position="358"/>
    </location>
</feature>
<evidence type="ECO:0000259" key="1">
    <source>
        <dbReference type="Pfam" id="PF20282"/>
    </source>
</evidence>
<dbReference type="Proteomes" id="UP001557484">
    <property type="component" value="Unassembled WGS sequence"/>
</dbReference>
<keyword evidence="3" id="KW-1185">Reference proteome</keyword>
<proteinExistence type="predicted"/>
<sequence length="364" mass="41587">MSESDLREIKPNPPHGLYSDEHVIAGIPMPKQSRIEKFSDSEWEEFSEEYAYSLKGSYHKVQRFGGAGDKGLDVACFIKDHTFEGGWVNYQCKFYDHSLYPGDVWLEFGKVIVYSHRGDYPTPNKYYFVAPQGLGTSLAMLIAKPNKLKEEIRKNWADKIESKISTTFSAPLTDELLDHFETFDFGIFDSISVLDMVASHAKTPFHAVRFGGGLPPRPESESPPDLAHSKEQIYIQQILLAVGDKEKVEVDDRWIDANGSYQKNLQRQRERFYSAESLRNFSRDNVPPGTYENLQEDVFQGVVDICEMSYLDGFERMTATVNHSSKLSFDSSPLRSVTGLKDKQGICHQLVNQKRLKWVKIDDE</sequence>
<evidence type="ECO:0000313" key="2">
    <source>
        <dbReference type="EMBL" id="MEX1664496.1"/>
    </source>
</evidence>
<name>A0ABV3TSL6_9GAMM</name>
<gene>
    <name evidence="2" type="ORF">AB4875_03290</name>
</gene>
<accession>A0ABV3TSL6</accession>
<evidence type="ECO:0000313" key="3">
    <source>
        <dbReference type="Proteomes" id="UP001557484"/>
    </source>
</evidence>
<dbReference type="EMBL" id="JBFRYB010000001">
    <property type="protein sequence ID" value="MEX1664496.1"/>
    <property type="molecule type" value="Genomic_DNA"/>
</dbReference>
<comment type="caution">
    <text evidence="2">The sequence shown here is derived from an EMBL/GenBank/DDBJ whole genome shotgun (WGS) entry which is preliminary data.</text>
</comment>